<protein>
    <submittedName>
        <fullName evidence="1">Uncharacterized protein</fullName>
    </submittedName>
</protein>
<evidence type="ECO:0000313" key="1">
    <source>
        <dbReference type="EMBL" id="CQR53812.1"/>
    </source>
</evidence>
<name>A0A0D6JWP0_9EURY</name>
<keyword evidence="2" id="KW-1185">Reference proteome</keyword>
<evidence type="ECO:0000313" key="2">
    <source>
        <dbReference type="Proteomes" id="UP000198902"/>
    </source>
</evidence>
<proteinExistence type="predicted"/>
<dbReference type="RefSeq" id="WP_264371820.1">
    <property type="nucleotide sequence ID" value="NZ_CABLRR010000006.1"/>
</dbReference>
<accession>A0A0D6JWP0</accession>
<dbReference type="EMBL" id="CSTE01000006">
    <property type="protein sequence ID" value="CQR53812.1"/>
    <property type="molecule type" value="Genomic_DNA"/>
</dbReference>
<dbReference type="AlphaFoldDB" id="A0A0D6JWP0"/>
<dbReference type="Proteomes" id="UP000198902">
    <property type="component" value="Unassembled WGS sequence"/>
</dbReference>
<sequence>MSVDWCRFLDLVHELDGSDDARAHLESVRFTRDYLTEVIR</sequence>
<gene>
    <name evidence="1" type="ORF">BN996_03809</name>
</gene>
<reference evidence="2" key="1">
    <citation type="submission" date="2015-03" db="EMBL/GenBank/DDBJ databases">
        <authorList>
            <person name="Urmite Genomes"/>
        </authorList>
    </citation>
    <scope>NUCLEOTIDE SEQUENCE [LARGE SCALE GENOMIC DNA]</scope>
    <source>
        <strain evidence="2">Arc-Hr</strain>
    </source>
</reference>
<organism evidence="1 2">
    <name type="scientific">Haloferax massiliensis</name>
    <dbReference type="NCBI Taxonomy" id="1476858"/>
    <lineage>
        <taxon>Archaea</taxon>
        <taxon>Methanobacteriati</taxon>
        <taxon>Methanobacteriota</taxon>
        <taxon>Stenosarchaea group</taxon>
        <taxon>Halobacteria</taxon>
        <taxon>Halobacteriales</taxon>
        <taxon>Haloferacaceae</taxon>
        <taxon>Haloferax</taxon>
    </lineage>
</organism>